<accession>A0A146FX81</accession>
<name>A0A146FX81_ASPKA</name>
<dbReference type="Proteomes" id="UP000075230">
    <property type="component" value="Unassembled WGS sequence"/>
</dbReference>
<reference evidence="3" key="2">
    <citation type="submission" date="2016-02" db="EMBL/GenBank/DDBJ databases">
        <title>Genome sequencing of Aspergillus luchuensis NBRC 4314.</title>
        <authorList>
            <person name="Yamada O."/>
        </authorList>
    </citation>
    <scope>NUCLEOTIDE SEQUENCE [LARGE SCALE GENOMIC DNA]</scope>
    <source>
        <strain evidence="3">RIB 2604</strain>
    </source>
</reference>
<dbReference type="GeneID" id="64963835"/>
<dbReference type="KEGG" id="aluc:AKAW2_60778A"/>
<evidence type="ECO:0000313" key="3">
    <source>
        <dbReference type="Proteomes" id="UP000075230"/>
    </source>
</evidence>
<sequence length="474" mass="54273">METGLFGPSLYCVEREEEVQKGIISDILAIPRLRESWVPNVGPRLFHPRNPVGFYDTHVKPCPIGESIAWTRTLKEYPDTRRPLKAPPRSGLIPRGRAHLRPMSETFDVPDTPYWHAVAEITYGYVWSIVDDNVLCKDCVRGTSTCALLATFPDYYHFCQDMSSVLELTAKRTVEYIAHVYRCHPHGGEHHKVMDTWLATVQAVYLDVLHPKAESLRFPEDELQSIRYRLINAGARGLVLQARLENGLLKEDELTLDAISFATVAMHDACDYRHDNQANEFYNVVTIVGAHCGVPATNMVRRLCVDIWAWALDEGADWVLYVAGRCLAWQLYMARYKTTILFEHLVPPDSNNQRMEDPYGDPVLNSMNPLPPSAHPYDFDLRNRCHKKDRYDELLRNCLAHFESCSGCYQYDKVSWEARLSLIGNAYVKKYSDCSCLNTIGMYMILACTEPVWWAIDDATDYTGPMEEWSPMLC</sequence>
<reference evidence="1" key="4">
    <citation type="submission" date="2021-02" db="EMBL/GenBank/DDBJ databases">
        <title>Aspergillus luchuensis mut. kawachii IFO 4304 genome sequence.</title>
        <authorList>
            <person name="Mori K."/>
            <person name="Kadooka C."/>
            <person name="Goto M."/>
            <person name="Futagami T."/>
        </authorList>
    </citation>
    <scope>NUCLEOTIDE SEQUENCE</scope>
    <source>
        <strain evidence="1">IFO 4308</strain>
    </source>
</reference>
<evidence type="ECO:0000313" key="2">
    <source>
        <dbReference type="EMBL" id="GAT30324.1"/>
    </source>
</evidence>
<protein>
    <submittedName>
        <fullName evidence="2">Similar to An12g03510</fullName>
    </submittedName>
</protein>
<evidence type="ECO:0000313" key="4">
    <source>
        <dbReference type="Proteomes" id="UP000661280"/>
    </source>
</evidence>
<organism evidence="2 3">
    <name type="scientific">Aspergillus kawachii</name>
    <name type="common">White koji mold</name>
    <name type="synonym">Aspergillus awamori var. kawachi</name>
    <dbReference type="NCBI Taxonomy" id="1069201"/>
    <lineage>
        <taxon>Eukaryota</taxon>
        <taxon>Fungi</taxon>
        <taxon>Dikarya</taxon>
        <taxon>Ascomycota</taxon>
        <taxon>Pezizomycotina</taxon>
        <taxon>Eurotiomycetes</taxon>
        <taxon>Eurotiomycetidae</taxon>
        <taxon>Eurotiales</taxon>
        <taxon>Aspergillaceae</taxon>
        <taxon>Aspergillus</taxon>
        <taxon>Aspergillus subgen. Circumdati</taxon>
    </lineage>
</organism>
<dbReference type="VEuPathDB" id="FungiDB:ASPFODRAFT_47510"/>
<evidence type="ECO:0000313" key="1">
    <source>
        <dbReference type="EMBL" id="BCS02514.1"/>
    </source>
</evidence>
<keyword evidence="4" id="KW-1185">Reference proteome</keyword>
<dbReference type="OrthoDB" id="4378483at2759"/>
<dbReference type="EMBL" id="BCWF01000032">
    <property type="protein sequence ID" value="GAT30324.1"/>
    <property type="molecule type" value="Genomic_DNA"/>
</dbReference>
<dbReference type="Proteomes" id="UP000661280">
    <property type="component" value="Chromosome 6"/>
</dbReference>
<proteinExistence type="predicted"/>
<reference evidence="2 3" key="1">
    <citation type="journal article" date="2016" name="DNA Res.">
        <title>Genome sequence of Aspergillus luchuensis NBRC 4314.</title>
        <authorList>
            <person name="Yamada O."/>
            <person name="Machida M."/>
            <person name="Hosoyama A."/>
            <person name="Goto M."/>
            <person name="Takahashi T."/>
            <person name="Futagami T."/>
            <person name="Yamagata Y."/>
            <person name="Takeuchi M."/>
            <person name="Kobayashi T."/>
            <person name="Koike H."/>
            <person name="Abe K."/>
            <person name="Asai K."/>
            <person name="Arita M."/>
            <person name="Fujita N."/>
            <person name="Fukuda K."/>
            <person name="Higa K."/>
            <person name="Horikawa H."/>
            <person name="Ishikawa T."/>
            <person name="Jinno K."/>
            <person name="Kato Y."/>
            <person name="Kirimura K."/>
            <person name="Mizutani O."/>
            <person name="Nakasone K."/>
            <person name="Sano M."/>
            <person name="Shiraishi Y."/>
            <person name="Tsukahara M."/>
            <person name="Gomi K."/>
        </authorList>
    </citation>
    <scope>NUCLEOTIDE SEQUENCE [LARGE SCALE GENOMIC DNA]</scope>
    <source>
        <strain evidence="2 3">RIB 2604</strain>
    </source>
</reference>
<dbReference type="RefSeq" id="XP_041546276.1">
    <property type="nucleotide sequence ID" value="XM_041692941.1"/>
</dbReference>
<dbReference type="EMBL" id="AP024430">
    <property type="protein sequence ID" value="BCS02514.1"/>
    <property type="molecule type" value="Genomic_DNA"/>
</dbReference>
<gene>
    <name evidence="1" type="ORF">AKAW2_60778A</name>
    <name evidence="2" type="ORF">RIB2604_03303020</name>
</gene>
<reference evidence="1" key="3">
    <citation type="submission" date="2021-01" db="EMBL/GenBank/DDBJ databases">
        <authorList>
            <consortium name="Aspergillus luchuensis mut. kawachii IFO 4304 genome sequencing consortium"/>
            <person name="Kazuki M."/>
            <person name="Futagami T."/>
        </authorList>
    </citation>
    <scope>NUCLEOTIDE SEQUENCE</scope>
    <source>
        <strain evidence="1">IFO 4308</strain>
    </source>
</reference>
<dbReference type="AlphaFoldDB" id="A0A146FX81"/>